<dbReference type="EMBL" id="CATQJL010000316">
    <property type="protein sequence ID" value="CAJ0607741.1"/>
    <property type="molecule type" value="Genomic_DNA"/>
</dbReference>
<protein>
    <submittedName>
        <fullName evidence="1">Uncharacterized protein</fullName>
    </submittedName>
</protein>
<dbReference type="Proteomes" id="UP001176961">
    <property type="component" value="Unassembled WGS sequence"/>
</dbReference>
<dbReference type="AlphaFoldDB" id="A0AA36HBH9"/>
<reference evidence="1" key="1">
    <citation type="submission" date="2023-07" db="EMBL/GenBank/DDBJ databases">
        <authorList>
            <consortium name="CYATHOMIX"/>
        </authorList>
    </citation>
    <scope>NUCLEOTIDE SEQUENCE</scope>
    <source>
        <strain evidence="1">N/A</strain>
    </source>
</reference>
<comment type="caution">
    <text evidence="1">The sequence shown here is derived from an EMBL/GenBank/DDBJ whole genome shotgun (WGS) entry which is preliminary data.</text>
</comment>
<name>A0AA36HBH9_CYLNA</name>
<organism evidence="1 2">
    <name type="scientific">Cylicocyclus nassatus</name>
    <name type="common">Nematode worm</name>
    <dbReference type="NCBI Taxonomy" id="53992"/>
    <lineage>
        <taxon>Eukaryota</taxon>
        <taxon>Metazoa</taxon>
        <taxon>Ecdysozoa</taxon>
        <taxon>Nematoda</taxon>
        <taxon>Chromadorea</taxon>
        <taxon>Rhabditida</taxon>
        <taxon>Rhabditina</taxon>
        <taxon>Rhabditomorpha</taxon>
        <taxon>Strongyloidea</taxon>
        <taxon>Strongylidae</taxon>
        <taxon>Cylicocyclus</taxon>
    </lineage>
</organism>
<evidence type="ECO:0000313" key="1">
    <source>
        <dbReference type="EMBL" id="CAJ0607741.1"/>
    </source>
</evidence>
<gene>
    <name evidence="1" type="ORF">CYNAS_LOCUS19724</name>
</gene>
<accession>A0AA36HBH9</accession>
<keyword evidence="2" id="KW-1185">Reference proteome</keyword>
<sequence>MSFIDAGADQGKRFCNVDFEDNEIIDVTEETQVVEVTETVGTTINNANAINTITSPFSQASPLLQTLALDHLQKSHLQKSQEENRIKEKILLINLGQSSKIWSRQTDLKHSAIQEIRMARK</sequence>
<evidence type="ECO:0000313" key="2">
    <source>
        <dbReference type="Proteomes" id="UP001176961"/>
    </source>
</evidence>
<proteinExistence type="predicted"/>